<dbReference type="CDD" id="cd00067">
    <property type="entry name" value="GAL4"/>
    <property type="match status" value="1"/>
</dbReference>
<dbReference type="PANTHER" id="PTHR37534:SF46">
    <property type="entry name" value="ZN(II)2CYS6 TRANSCRIPTION FACTOR (EUROFUNG)"/>
    <property type="match status" value="1"/>
</dbReference>
<feature type="region of interest" description="Disordered" evidence="2">
    <location>
        <begin position="50"/>
        <end position="99"/>
    </location>
</feature>
<dbReference type="PANTHER" id="PTHR37534">
    <property type="entry name" value="TRANSCRIPTIONAL ACTIVATOR PROTEIN UGA3"/>
    <property type="match status" value="1"/>
</dbReference>
<evidence type="ECO:0000259" key="3">
    <source>
        <dbReference type="PROSITE" id="PS50048"/>
    </source>
</evidence>
<dbReference type="GO" id="GO:0005634">
    <property type="term" value="C:nucleus"/>
    <property type="evidence" value="ECO:0007669"/>
    <property type="project" value="UniProtKB-SubCell"/>
</dbReference>
<sequence length="547" mass="61635">MYTKRVSGPYPLSCITCRERRKKCDRTHPTCNRCKTGGFTCLGYASRDGRDVDRSRPASQDHANPSFTPSSAPPLDRNDDVRSIARPLPTASDTPSTSQVSLWRLESQLSQLSSRRLSSPQLLFSPSQPPIDTPFACASQRSPDDLNIYDEQAFTHDFPVNRFESSQAHISPNDAGLTWGHTGLSPWDTPTFDTSSTHHIDESHLDYAFYNNPDTSVVATEFITSQYMHAYSLMTIELVSHQESFVQSCVLTNITMSQGACWSLFIGAKIYQVAVFGYGRKSVEPYVRSLDQFGQRISTVNRNGMIVRELSGWLMAALELAELRFLVDPQSAYTTLRLAVPLFVQLAHKEPAIWRSKKSGPSLHRIILSSRVGLARFANADVVGSFILGLPQLISWDPVFIPELAHLPWDEWIPGLPSYFLLVLCTVNTWRERNPHARNLNEWIQYERNILNWCPRHVYRPDASDSWRTVGRLVIQEAFRHMTLIYLYMGMGNLRSSDPRVQASCSQISQLCGLVNANPGLAVNFFFASITVYARETKGIDLPYGIA</sequence>
<protein>
    <recommendedName>
        <fullName evidence="3">Zn(2)-C6 fungal-type domain-containing protein</fullName>
    </recommendedName>
</protein>
<evidence type="ECO:0000256" key="2">
    <source>
        <dbReference type="SAM" id="MobiDB-lite"/>
    </source>
</evidence>
<evidence type="ECO:0000313" key="4">
    <source>
        <dbReference type="EMBL" id="CAE6412745.1"/>
    </source>
</evidence>
<dbReference type="InterPro" id="IPR001138">
    <property type="entry name" value="Zn2Cys6_DnaBD"/>
</dbReference>
<proteinExistence type="predicted"/>
<dbReference type="SMART" id="SM00066">
    <property type="entry name" value="GAL4"/>
    <property type="match status" value="1"/>
</dbReference>
<dbReference type="Gene3D" id="4.10.240.10">
    <property type="entry name" value="Zn(2)-C6 fungal-type DNA-binding domain"/>
    <property type="match status" value="1"/>
</dbReference>
<dbReference type="GO" id="GO:0000981">
    <property type="term" value="F:DNA-binding transcription factor activity, RNA polymerase II-specific"/>
    <property type="evidence" value="ECO:0007669"/>
    <property type="project" value="InterPro"/>
</dbReference>
<dbReference type="GO" id="GO:0008270">
    <property type="term" value="F:zinc ion binding"/>
    <property type="evidence" value="ECO:0007669"/>
    <property type="project" value="InterPro"/>
</dbReference>
<dbReference type="InterPro" id="IPR036864">
    <property type="entry name" value="Zn2-C6_fun-type_DNA-bd_sf"/>
</dbReference>
<evidence type="ECO:0000256" key="1">
    <source>
        <dbReference type="ARBA" id="ARBA00023242"/>
    </source>
</evidence>
<dbReference type="PROSITE" id="PS00463">
    <property type="entry name" value="ZN2_CY6_FUNGAL_1"/>
    <property type="match status" value="1"/>
</dbReference>
<keyword evidence="1" id="KW-0539">Nucleus</keyword>
<gene>
    <name evidence="4" type="ORF">RDB_LOCUS2633</name>
</gene>
<dbReference type="AlphaFoldDB" id="A0A8H2WYW8"/>
<accession>A0A8H2WYW8</accession>
<comment type="caution">
    <text evidence="4">The sequence shown here is derived from an EMBL/GenBank/DDBJ whole genome shotgun (WGS) entry which is preliminary data.</text>
</comment>
<reference evidence="4" key="1">
    <citation type="submission" date="2021-01" db="EMBL/GenBank/DDBJ databases">
        <authorList>
            <person name="Kaushik A."/>
        </authorList>
    </citation>
    <scope>NUCLEOTIDE SEQUENCE</scope>
    <source>
        <strain evidence="4">AG6-10EEA</strain>
    </source>
</reference>
<dbReference type="PROSITE" id="PS50048">
    <property type="entry name" value="ZN2_CY6_FUNGAL_2"/>
    <property type="match status" value="1"/>
</dbReference>
<feature type="compositionally biased region" description="Polar residues" evidence="2">
    <location>
        <begin position="57"/>
        <end position="70"/>
    </location>
</feature>
<dbReference type="Proteomes" id="UP000663853">
    <property type="component" value="Unassembled WGS sequence"/>
</dbReference>
<evidence type="ECO:0000313" key="5">
    <source>
        <dbReference type="Proteomes" id="UP000663853"/>
    </source>
</evidence>
<organism evidence="4 5">
    <name type="scientific">Rhizoctonia solani</name>
    <dbReference type="NCBI Taxonomy" id="456999"/>
    <lineage>
        <taxon>Eukaryota</taxon>
        <taxon>Fungi</taxon>
        <taxon>Dikarya</taxon>
        <taxon>Basidiomycota</taxon>
        <taxon>Agaricomycotina</taxon>
        <taxon>Agaricomycetes</taxon>
        <taxon>Cantharellales</taxon>
        <taxon>Ceratobasidiaceae</taxon>
        <taxon>Rhizoctonia</taxon>
    </lineage>
</organism>
<dbReference type="EMBL" id="CAJMXA010000038">
    <property type="protein sequence ID" value="CAE6412745.1"/>
    <property type="molecule type" value="Genomic_DNA"/>
</dbReference>
<feature type="domain" description="Zn(2)-C6 fungal-type" evidence="3">
    <location>
        <begin position="13"/>
        <end position="41"/>
    </location>
</feature>
<dbReference type="SUPFAM" id="SSF57701">
    <property type="entry name" value="Zn2/Cys6 DNA-binding domain"/>
    <property type="match status" value="1"/>
</dbReference>
<name>A0A8H2WYW8_9AGAM</name>
<dbReference type="Pfam" id="PF00172">
    <property type="entry name" value="Zn_clus"/>
    <property type="match status" value="1"/>
</dbReference>